<dbReference type="RefSeq" id="WP_089281769.1">
    <property type="nucleotide sequence ID" value="NZ_FZOJ01000003.1"/>
</dbReference>
<gene>
    <name evidence="2" type="ORF">SAMN05446037_1003302</name>
</gene>
<feature type="transmembrane region" description="Helical" evidence="1">
    <location>
        <begin position="181"/>
        <end position="199"/>
    </location>
</feature>
<keyword evidence="1" id="KW-1133">Transmembrane helix</keyword>
<dbReference type="OrthoDB" id="9784805at2"/>
<evidence type="ECO:0000313" key="3">
    <source>
        <dbReference type="Proteomes" id="UP000198304"/>
    </source>
</evidence>
<evidence type="ECO:0000313" key="2">
    <source>
        <dbReference type="EMBL" id="SNS07710.1"/>
    </source>
</evidence>
<accession>A0A239BIB1</accession>
<dbReference type="PANTHER" id="PTHR42867:SF1">
    <property type="entry name" value="MEMBRANE PROTEIN-RELATED"/>
    <property type="match status" value="1"/>
</dbReference>
<proteinExistence type="predicted"/>
<feature type="transmembrane region" description="Helical" evidence="1">
    <location>
        <begin position="103"/>
        <end position="120"/>
    </location>
</feature>
<evidence type="ECO:0000256" key="1">
    <source>
        <dbReference type="SAM" id="Phobius"/>
    </source>
</evidence>
<keyword evidence="3" id="KW-1185">Reference proteome</keyword>
<dbReference type="Pfam" id="PF07136">
    <property type="entry name" value="DUF1385"/>
    <property type="match status" value="1"/>
</dbReference>
<dbReference type="Proteomes" id="UP000198304">
    <property type="component" value="Unassembled WGS sequence"/>
</dbReference>
<dbReference type="PANTHER" id="PTHR42867">
    <property type="entry name" value="MEMBRANE PROTEIN-RELATED"/>
    <property type="match status" value="1"/>
</dbReference>
<reference evidence="2 3" key="1">
    <citation type="submission" date="2017-06" db="EMBL/GenBank/DDBJ databases">
        <authorList>
            <person name="Kim H.J."/>
            <person name="Triplett B.A."/>
        </authorList>
    </citation>
    <scope>NUCLEOTIDE SEQUENCE [LARGE SCALE GENOMIC DNA]</scope>
    <source>
        <strain evidence="2 3">SCA</strain>
    </source>
</reference>
<keyword evidence="1" id="KW-0472">Membrane</keyword>
<dbReference type="EMBL" id="FZOJ01000003">
    <property type="protein sequence ID" value="SNS07710.1"/>
    <property type="molecule type" value="Genomic_DNA"/>
</dbReference>
<feature type="transmembrane region" description="Helical" evidence="1">
    <location>
        <begin position="157"/>
        <end position="175"/>
    </location>
</feature>
<evidence type="ECO:0008006" key="4">
    <source>
        <dbReference type="Google" id="ProtNLM"/>
    </source>
</evidence>
<sequence length="247" mass="29380">MKLGGYAHNNGITFFCDVLKVKTTKVKEDIQYEVDWILPKRWLRKLEGKFILGGILVGYYQWRIMNIKYKILMTLLIALILLEEIFHLPLFEGVSTLPINQKWFYGMMVLTILVNIRKIIRLFQHHGAEHKVINCYTKHGYVNRYLVKKASRFNKRCGSNLGLIIIILYSILWFFNIDSILWFFLIFLVAVQIAKKFALTNTKWDKYINILQWITVLEPKEEDIDLAINAFNYLLHTYEIYRKESTM</sequence>
<dbReference type="AlphaFoldDB" id="A0A239BIB1"/>
<name>A0A239BIB1_9FIRM</name>
<dbReference type="InterPro" id="IPR010787">
    <property type="entry name" value="DUF1385"/>
</dbReference>
<protein>
    <recommendedName>
        <fullName evidence="4">Metal-dependent enzyme</fullName>
    </recommendedName>
</protein>
<organism evidence="2 3">
    <name type="scientific">Anaerovirgula multivorans</name>
    <dbReference type="NCBI Taxonomy" id="312168"/>
    <lineage>
        <taxon>Bacteria</taxon>
        <taxon>Bacillati</taxon>
        <taxon>Bacillota</taxon>
        <taxon>Clostridia</taxon>
        <taxon>Peptostreptococcales</taxon>
        <taxon>Natronincolaceae</taxon>
        <taxon>Anaerovirgula</taxon>
    </lineage>
</organism>
<feature type="transmembrane region" description="Helical" evidence="1">
    <location>
        <begin position="71"/>
        <end position="91"/>
    </location>
</feature>
<keyword evidence="1" id="KW-0812">Transmembrane</keyword>